<dbReference type="GO" id="GO:0004252">
    <property type="term" value="F:serine-type endopeptidase activity"/>
    <property type="evidence" value="ECO:0007669"/>
    <property type="project" value="InterPro"/>
</dbReference>
<protein>
    <submittedName>
        <fullName evidence="8">Serine protease</fullName>
    </submittedName>
    <submittedName>
        <fullName evidence="7">Subtilase family protein</fullName>
    </submittedName>
</protein>
<evidence type="ECO:0000313" key="7">
    <source>
        <dbReference type="EMBL" id="KFN03917.1"/>
    </source>
</evidence>
<reference evidence="8 10" key="2">
    <citation type="submission" date="2018-08" db="EMBL/GenBank/DDBJ databases">
        <title>Bacillus clarus sp. nov. strain PS00077A.</title>
        <authorList>
            <person name="Mendez Acevedo M."/>
            <person name="Carroll L."/>
            <person name="Mukherjee M."/>
            <person name="Wiedmann M."/>
            <person name="Kovac J."/>
        </authorList>
    </citation>
    <scope>NUCLEOTIDE SEQUENCE [LARGE SCALE GENOMIC DNA]</scope>
    <source>
        <strain evidence="8 10">PS00077A</strain>
    </source>
</reference>
<dbReference type="Proteomes" id="UP000029389">
    <property type="component" value="Unassembled WGS sequence"/>
</dbReference>
<dbReference type="Gene3D" id="3.40.50.200">
    <property type="entry name" value="Peptidase S8/S53 domain"/>
    <property type="match status" value="1"/>
</dbReference>
<keyword evidence="4" id="KW-0720">Serine protease</keyword>
<evidence type="ECO:0000313" key="9">
    <source>
        <dbReference type="Proteomes" id="UP000029389"/>
    </source>
</evidence>
<feature type="domain" description="Peptidase S8/S53" evidence="6">
    <location>
        <begin position="188"/>
        <end position="448"/>
    </location>
</feature>
<dbReference type="PROSITE" id="PS51892">
    <property type="entry name" value="SUBTILASE"/>
    <property type="match status" value="1"/>
</dbReference>
<dbReference type="InterPro" id="IPR015500">
    <property type="entry name" value="Peptidase_S8_subtilisin-rel"/>
</dbReference>
<dbReference type="PANTHER" id="PTHR43806">
    <property type="entry name" value="PEPTIDASE S8"/>
    <property type="match status" value="1"/>
</dbReference>
<organism evidence="7 9">
    <name type="scientific">Bacillus clarus</name>
    <dbReference type="NCBI Taxonomy" id="2338372"/>
    <lineage>
        <taxon>Bacteria</taxon>
        <taxon>Bacillati</taxon>
        <taxon>Bacillota</taxon>
        <taxon>Bacilli</taxon>
        <taxon>Bacillales</taxon>
        <taxon>Bacillaceae</taxon>
        <taxon>Bacillus</taxon>
        <taxon>Bacillus cereus group</taxon>
    </lineage>
</organism>
<dbReference type="Proteomes" id="UP000264294">
    <property type="component" value="Unassembled WGS sequence"/>
</dbReference>
<keyword evidence="10" id="KW-1185">Reference proteome</keyword>
<dbReference type="RefSeq" id="WP_117287894.1">
    <property type="nucleotide sequence ID" value="NZ_JMQC01000008.1"/>
</dbReference>
<evidence type="ECO:0000313" key="10">
    <source>
        <dbReference type="Proteomes" id="UP000264294"/>
    </source>
</evidence>
<comment type="caution">
    <text evidence="5">Lacks conserved residue(s) required for the propagation of feature annotation.</text>
</comment>
<reference evidence="7 9" key="1">
    <citation type="submission" date="2014-04" db="EMBL/GenBank/DDBJ databases">
        <authorList>
            <person name="Bishop-Lilly K.A."/>
            <person name="Broomall S.M."/>
            <person name="Chain P.S."/>
            <person name="Chertkov O."/>
            <person name="Coyne S.R."/>
            <person name="Daligault H.E."/>
            <person name="Davenport K.W."/>
            <person name="Erkkila T."/>
            <person name="Frey K.G."/>
            <person name="Gibbons H.S."/>
            <person name="Gu W."/>
            <person name="Jaissle J."/>
            <person name="Johnson S.L."/>
            <person name="Koroleva G.I."/>
            <person name="Ladner J.T."/>
            <person name="Lo C.-C."/>
            <person name="Minogue T.D."/>
            <person name="Munk C."/>
            <person name="Palacios G.F."/>
            <person name="Redden C.L."/>
            <person name="Rosenzweig C.N."/>
            <person name="Scholz M.B."/>
            <person name="Teshima H."/>
            <person name="Xu Y."/>
        </authorList>
    </citation>
    <scope>NUCLEOTIDE SEQUENCE [LARGE SCALE GENOMIC DNA]</scope>
    <source>
        <strain evidence="7 9">BHP</strain>
    </source>
</reference>
<proteinExistence type="inferred from homology"/>
<dbReference type="GO" id="GO:0006508">
    <property type="term" value="P:proteolysis"/>
    <property type="evidence" value="ECO:0007669"/>
    <property type="project" value="UniProtKB-KW"/>
</dbReference>
<evidence type="ECO:0000313" key="8">
    <source>
        <dbReference type="EMBL" id="RFT66362.1"/>
    </source>
</evidence>
<dbReference type="InterPro" id="IPR023828">
    <property type="entry name" value="Peptidase_S8_Ser-AS"/>
</dbReference>
<dbReference type="EMBL" id="JMQC01000008">
    <property type="protein sequence ID" value="KFN03917.1"/>
    <property type="molecule type" value="Genomic_DNA"/>
</dbReference>
<comment type="similarity">
    <text evidence="1 5">Belongs to the peptidase S8 family.</text>
</comment>
<dbReference type="InterPro" id="IPR036852">
    <property type="entry name" value="Peptidase_S8/S53_dom_sf"/>
</dbReference>
<keyword evidence="3" id="KW-0378">Hydrolase</keyword>
<dbReference type="SUPFAM" id="SSF52743">
    <property type="entry name" value="Subtilisin-like"/>
    <property type="match status" value="1"/>
</dbReference>
<dbReference type="CDD" id="cd04843">
    <property type="entry name" value="Peptidases_S8_11"/>
    <property type="match status" value="1"/>
</dbReference>
<dbReference type="InterPro" id="IPR034073">
    <property type="entry name" value="Subtilisin_DY-like_dom"/>
</dbReference>
<gene>
    <name evidence="8" type="ORF">D0U04_14195</name>
    <name evidence="7" type="ORF">DJ93_5348</name>
</gene>
<dbReference type="PATRIC" id="fig|1405.8.peg.5515"/>
<evidence type="ECO:0000259" key="6">
    <source>
        <dbReference type="Pfam" id="PF00082"/>
    </source>
</evidence>
<dbReference type="PRINTS" id="PR00723">
    <property type="entry name" value="SUBTILISIN"/>
</dbReference>
<dbReference type="PROSITE" id="PS00138">
    <property type="entry name" value="SUBTILASE_SER"/>
    <property type="match status" value="1"/>
</dbReference>
<keyword evidence="2 8" id="KW-0645">Protease</keyword>
<evidence type="ECO:0000256" key="5">
    <source>
        <dbReference type="PROSITE-ProRule" id="PRU01240"/>
    </source>
</evidence>
<comment type="caution">
    <text evidence="7">The sequence shown here is derived from an EMBL/GenBank/DDBJ whole genome shotgun (WGS) entry which is preliminary data.</text>
</comment>
<evidence type="ECO:0000256" key="4">
    <source>
        <dbReference type="ARBA" id="ARBA00022825"/>
    </source>
</evidence>
<dbReference type="PANTHER" id="PTHR43806:SF11">
    <property type="entry name" value="CEREVISIN-RELATED"/>
    <property type="match status" value="1"/>
</dbReference>
<dbReference type="EMBL" id="QVOD01000015">
    <property type="protein sequence ID" value="RFT66362.1"/>
    <property type="molecule type" value="Genomic_DNA"/>
</dbReference>
<evidence type="ECO:0000256" key="2">
    <source>
        <dbReference type="ARBA" id="ARBA00022670"/>
    </source>
</evidence>
<evidence type="ECO:0000256" key="1">
    <source>
        <dbReference type="ARBA" id="ARBA00011073"/>
    </source>
</evidence>
<sequence>MKNELIIISSSQTNLDMNKKEGAFISSSDYMFENVLANEEINIQPLFDINSIANKNLLTLEVNKETQELSKFYKAFVPDEQIEDLVVKLLNNSEIEGAYIKPSAELSRLATNTLVNDSTNSVISFINNQGYLGNAPEGINVHSAWNLPGGKGAGVNIIDIEGAWRFSHEDLKDNQGGVIDNSSVADLHLRNHGTSVLGVMSGDDNSFGITGICPEAKIRAISVFDKNGNISEKSTSNAIVQAANLLKSGDIILIEIHRPGPRFHFQSPKGQSGYIPIEWWPDDLAAIQYATSRGIVVVEAGGNGSENLDDPLYNKPAVGFPSTWTNPFNRKSSDSGAIVVGAGAPPPGTHGRNHGPDRSRLFFSNYGSMFDAQGWGDEVTTTGGINQSQGDLQGGSNEDTWYTDKFNGTSSAAPIIAGTIACLQGILLARNKAPLTPRNMRNLLRNTGSLQQDASMSPKTQRIGNRPNLEQLIRALK</sequence>
<dbReference type="Pfam" id="PF00082">
    <property type="entry name" value="Peptidase_S8"/>
    <property type="match status" value="1"/>
</dbReference>
<dbReference type="InterPro" id="IPR050131">
    <property type="entry name" value="Peptidase_S8_subtilisin-like"/>
</dbReference>
<dbReference type="InterPro" id="IPR000209">
    <property type="entry name" value="Peptidase_S8/S53_dom"/>
</dbReference>
<dbReference type="AlphaFoldDB" id="A0A090YZV3"/>
<name>A0A090YZV3_9BACI</name>
<accession>A0A090YZV3</accession>
<evidence type="ECO:0000256" key="3">
    <source>
        <dbReference type="ARBA" id="ARBA00022801"/>
    </source>
</evidence>